<evidence type="ECO:0000256" key="3">
    <source>
        <dbReference type="ARBA" id="ARBA00022729"/>
    </source>
</evidence>
<comment type="subcellular location">
    <subcellularLocation>
        <location evidence="1">Cell outer membrane</location>
    </subcellularLocation>
</comment>
<dbReference type="Proteomes" id="UP001500518">
    <property type="component" value="Unassembled WGS sequence"/>
</dbReference>
<evidence type="ECO:0000256" key="4">
    <source>
        <dbReference type="ARBA" id="ARBA00023136"/>
    </source>
</evidence>
<keyword evidence="4" id="KW-0472">Membrane</keyword>
<gene>
    <name evidence="7" type="ORF">GCM10023208_05690</name>
</gene>
<evidence type="ECO:0000256" key="6">
    <source>
        <dbReference type="SAM" id="SignalP"/>
    </source>
</evidence>
<evidence type="ECO:0000256" key="2">
    <source>
        <dbReference type="ARBA" id="ARBA00005722"/>
    </source>
</evidence>
<dbReference type="PANTHER" id="PTHR38776:SF1">
    <property type="entry name" value="MLTA-INTERACTING PROTEIN-RELATED"/>
    <property type="match status" value="1"/>
</dbReference>
<evidence type="ECO:0000313" key="8">
    <source>
        <dbReference type="Proteomes" id="UP001500518"/>
    </source>
</evidence>
<comment type="similarity">
    <text evidence="2">Belongs to the MipA/OmpV family.</text>
</comment>
<feature type="signal peptide" evidence="6">
    <location>
        <begin position="1"/>
        <end position="27"/>
    </location>
</feature>
<dbReference type="Pfam" id="PF06629">
    <property type="entry name" value="MipA"/>
    <property type="match status" value="1"/>
</dbReference>
<comment type="caution">
    <text evidence="7">The sequence shown here is derived from an EMBL/GenBank/DDBJ whole genome shotgun (WGS) entry which is preliminary data.</text>
</comment>
<organism evidence="7 8">
    <name type="scientific">Erythrobacter westpacificensis</name>
    <dbReference type="NCBI Taxonomy" id="1055231"/>
    <lineage>
        <taxon>Bacteria</taxon>
        <taxon>Pseudomonadati</taxon>
        <taxon>Pseudomonadota</taxon>
        <taxon>Alphaproteobacteria</taxon>
        <taxon>Sphingomonadales</taxon>
        <taxon>Erythrobacteraceae</taxon>
        <taxon>Erythrobacter/Porphyrobacter group</taxon>
        <taxon>Erythrobacter</taxon>
    </lineage>
</organism>
<evidence type="ECO:0000256" key="5">
    <source>
        <dbReference type="ARBA" id="ARBA00023237"/>
    </source>
</evidence>
<keyword evidence="3 6" id="KW-0732">Signal</keyword>
<dbReference type="EMBL" id="BAABHV010000005">
    <property type="protein sequence ID" value="GAA5048463.1"/>
    <property type="molecule type" value="Genomic_DNA"/>
</dbReference>
<proteinExistence type="inferred from homology"/>
<reference evidence="8" key="1">
    <citation type="journal article" date="2019" name="Int. J. Syst. Evol. Microbiol.">
        <title>The Global Catalogue of Microorganisms (GCM) 10K type strain sequencing project: providing services to taxonomists for standard genome sequencing and annotation.</title>
        <authorList>
            <consortium name="The Broad Institute Genomics Platform"/>
            <consortium name="The Broad Institute Genome Sequencing Center for Infectious Disease"/>
            <person name="Wu L."/>
            <person name="Ma J."/>
        </authorList>
    </citation>
    <scope>NUCLEOTIDE SEQUENCE [LARGE SCALE GENOMIC DNA]</scope>
    <source>
        <strain evidence="8">JCM 18014</strain>
    </source>
</reference>
<evidence type="ECO:0000256" key="1">
    <source>
        <dbReference type="ARBA" id="ARBA00004442"/>
    </source>
</evidence>
<protein>
    <submittedName>
        <fullName evidence="7">MipA/OmpV family protein</fullName>
    </submittedName>
</protein>
<dbReference type="RefSeq" id="WP_346031628.1">
    <property type="nucleotide sequence ID" value="NZ_BAABHV010000005.1"/>
</dbReference>
<dbReference type="PANTHER" id="PTHR38776">
    <property type="entry name" value="MLTA-INTERACTING PROTEIN-RELATED"/>
    <property type="match status" value="1"/>
</dbReference>
<sequence length="298" mass="31015">MKTRTFSPAAIACGAIVNALFASPALAQDDVEVQGPPDIDMQETVFAGDYLSVGAGVALNPSYSGSDDYVFTVLPIVQGSLGGVDINPRAGGVTLDFVQDPDEGVGLDLGLAARLRSNRASQIEDEVVIDYGELDRAIEVGPSVGVNFPGVLNPYDSIRVGVDAMWDVNGAHSGMTVSPSVSYSTPLSRSIFANLSVSTEWADADFQDYYFRVDDAAFIGDGVAPLPEFEPRGGGFTSAGVNLLLGIDLDGDIANGGLGLVVIGGYSRVLGDAADTPFTDIRGSKNQFLGALGIGYTF</sequence>
<keyword evidence="8" id="KW-1185">Reference proteome</keyword>
<evidence type="ECO:0000313" key="7">
    <source>
        <dbReference type="EMBL" id="GAA5048463.1"/>
    </source>
</evidence>
<dbReference type="InterPro" id="IPR010583">
    <property type="entry name" value="MipA"/>
</dbReference>
<feature type="chain" id="PRO_5046611849" evidence="6">
    <location>
        <begin position="28"/>
        <end position="298"/>
    </location>
</feature>
<name>A0ABP9JZZ6_9SPHN</name>
<keyword evidence="5" id="KW-0998">Cell outer membrane</keyword>
<accession>A0ABP9JZZ6</accession>